<dbReference type="EMBL" id="MDCJ01000002">
    <property type="protein sequence ID" value="ODS10149.1"/>
    <property type="molecule type" value="Genomic_DNA"/>
</dbReference>
<evidence type="ECO:0000313" key="2">
    <source>
        <dbReference type="EMBL" id="ODS10149.1"/>
    </source>
</evidence>
<evidence type="ECO:0000313" key="3">
    <source>
        <dbReference type="Proteomes" id="UP000095131"/>
    </source>
</evidence>
<evidence type="ECO:0000313" key="1">
    <source>
        <dbReference type="EMBL" id="ODS10083.1"/>
    </source>
</evidence>
<reference evidence="2 3" key="1">
    <citation type="submission" date="2016-08" db="EMBL/GenBank/DDBJ databases">
        <title>Genome sequencing of Vibrio scophthalmi strain FP3289, an isolated from Paralichthys olivaceus.</title>
        <authorList>
            <person name="Han H.-J."/>
        </authorList>
    </citation>
    <scope>NUCLEOTIDE SEQUENCE [LARGE SCALE GENOMIC DNA]</scope>
    <source>
        <strain evidence="2 3">FP3289</strain>
    </source>
</reference>
<gene>
    <name evidence="1" type="ORF">VSF3289_00321</name>
    <name evidence="2" type="ORF">VSF3289_00404</name>
</gene>
<organism evidence="2 3">
    <name type="scientific">Vibrio scophthalmi</name>
    <dbReference type="NCBI Taxonomy" id="45658"/>
    <lineage>
        <taxon>Bacteria</taxon>
        <taxon>Pseudomonadati</taxon>
        <taxon>Pseudomonadota</taxon>
        <taxon>Gammaproteobacteria</taxon>
        <taxon>Vibrionales</taxon>
        <taxon>Vibrionaceae</taxon>
        <taxon>Vibrio</taxon>
    </lineage>
</organism>
<dbReference type="AlphaFoldDB" id="A0A1E3WK29"/>
<protein>
    <submittedName>
        <fullName evidence="2">Uncharacterized protein</fullName>
    </submittedName>
</protein>
<sequence>MTRIFECDNRMFGAVSHDASISISFDEVGISSLDSDVLCVYKRGAYVGIVAVTPEQKADLLGKIERKGNSVQ</sequence>
<comment type="caution">
    <text evidence="2">The sequence shown here is derived from an EMBL/GenBank/DDBJ whole genome shotgun (WGS) entry which is preliminary data.</text>
</comment>
<dbReference type="Proteomes" id="UP000095131">
    <property type="component" value="Unassembled WGS sequence"/>
</dbReference>
<proteinExistence type="predicted"/>
<dbReference type="EMBL" id="MDCJ01000002">
    <property type="protein sequence ID" value="ODS10083.1"/>
    <property type="molecule type" value="Genomic_DNA"/>
</dbReference>
<accession>A0A1E3WK29</accession>
<name>A0A1E3WK29_9VIBR</name>